<accession>A0ABT7PI36</accession>
<reference evidence="3 4" key="1">
    <citation type="submission" date="2023-06" db="EMBL/GenBank/DDBJ databases">
        <title>Roseiconus lacunae JC819 isolated from Gulf of Mannar region, Tamil Nadu.</title>
        <authorList>
            <person name="Pk S."/>
            <person name="Ch S."/>
            <person name="Ch V.R."/>
        </authorList>
    </citation>
    <scope>NUCLEOTIDE SEQUENCE [LARGE SCALE GENOMIC DNA]</scope>
    <source>
        <strain evidence="3 4">JC819</strain>
    </source>
</reference>
<sequence length="484" mass="52081">MNLTSAGRLLRWAWLMILIQSMPHAELQAQTGGSLDVPQTRLAPLGTTPQGMPSQPGMTSSPAGITPSYGAAPATSLGAPSIPSGSFDPYAGGPAGGYVQPSPYSGLPMTGGMFAPATPSYGAGPTYGGLASQPPPILGGSTIGTPSVMSNAFGGAPVAIPSSGYAGPLFGGGGYGTTMVDPALTAPGYGATAYPSASPSTLFPGGIIRRPGSLLPPIDPYRLIQRVRLRHTFLGDPGDSSDINTTDIAFAFAFQRFLWSSQPLFVAPSFSWHQPHEYDLYDAFVDFAWQSDPSQIAGMELQFGAGVFSEFGIYDTDSIRLRGRGLGVIRLSPATTFKLGVQYYDRQRVKILPAGGFFWQPNPFTKIDFYFPQPRVSRFLATLGTQDVWWYLSGEYGEGSWTRRVTGLERQMGGIDIAGDERKADINDMRVIFGLELGRSELIRAGRRTWFAEVGYVFNREIFVNEALHQDLDDTFMIRLGVGY</sequence>
<protein>
    <submittedName>
        <fullName evidence="3">Uncharacterized protein</fullName>
    </submittedName>
</protein>
<feature type="signal peptide" evidence="2">
    <location>
        <begin position="1"/>
        <end position="25"/>
    </location>
</feature>
<feature type="compositionally biased region" description="Polar residues" evidence="1">
    <location>
        <begin position="47"/>
        <end position="63"/>
    </location>
</feature>
<keyword evidence="2" id="KW-0732">Signal</keyword>
<evidence type="ECO:0000256" key="2">
    <source>
        <dbReference type="SAM" id="SignalP"/>
    </source>
</evidence>
<feature type="region of interest" description="Disordered" evidence="1">
    <location>
        <begin position="30"/>
        <end position="69"/>
    </location>
</feature>
<dbReference type="Proteomes" id="UP001239462">
    <property type="component" value="Unassembled WGS sequence"/>
</dbReference>
<dbReference type="EMBL" id="JASZZN010000007">
    <property type="protein sequence ID" value="MDM4016167.1"/>
    <property type="molecule type" value="Genomic_DNA"/>
</dbReference>
<feature type="chain" id="PRO_5045487007" evidence="2">
    <location>
        <begin position="26"/>
        <end position="484"/>
    </location>
</feature>
<gene>
    <name evidence="3" type="ORF">QTN89_12060</name>
</gene>
<evidence type="ECO:0000256" key="1">
    <source>
        <dbReference type="SAM" id="MobiDB-lite"/>
    </source>
</evidence>
<proteinExistence type="predicted"/>
<comment type="caution">
    <text evidence="3">The sequence shown here is derived from an EMBL/GenBank/DDBJ whole genome shotgun (WGS) entry which is preliminary data.</text>
</comment>
<evidence type="ECO:0000313" key="3">
    <source>
        <dbReference type="EMBL" id="MDM4016167.1"/>
    </source>
</evidence>
<organism evidence="3 4">
    <name type="scientific">Roseiconus lacunae</name>
    <dbReference type="NCBI Taxonomy" id="2605694"/>
    <lineage>
        <taxon>Bacteria</taxon>
        <taxon>Pseudomonadati</taxon>
        <taxon>Planctomycetota</taxon>
        <taxon>Planctomycetia</taxon>
        <taxon>Pirellulales</taxon>
        <taxon>Pirellulaceae</taxon>
        <taxon>Roseiconus</taxon>
    </lineage>
</organism>
<keyword evidence="4" id="KW-1185">Reference proteome</keyword>
<dbReference type="RefSeq" id="WP_149495983.1">
    <property type="nucleotide sequence ID" value="NZ_JASZZN010000007.1"/>
</dbReference>
<evidence type="ECO:0000313" key="4">
    <source>
        <dbReference type="Proteomes" id="UP001239462"/>
    </source>
</evidence>
<name>A0ABT7PI36_9BACT</name>